<dbReference type="Proteomes" id="UP000251393">
    <property type="component" value="Unassembled WGS sequence"/>
</dbReference>
<feature type="compositionally biased region" description="Basic residues" evidence="4">
    <location>
        <begin position="141"/>
        <end position="151"/>
    </location>
</feature>
<sequence length="173" mass="19183">MAVRGINKVILVGRLGKDPEVRYIPNGGAVANLQVATSESWRDKQTGEMREQTEWHRVVLFGKLAEVAGEYLRKGAQVYIEGQLRTRSWEDKGITRYVTEILVKTTGTMQMLGSAPQQNAQAQPQPQQNGQPQSADTTKKGSAKTKGRGRKAAQPEPQQPSEPAYDFDDDIPF</sequence>
<dbReference type="GO" id="GO:0003697">
    <property type="term" value="F:single-stranded DNA binding"/>
    <property type="evidence" value="ECO:0007669"/>
    <property type="project" value="UniProtKB-UniRule"/>
</dbReference>
<dbReference type="CDD" id="cd04496">
    <property type="entry name" value="SSB_OBF"/>
    <property type="match status" value="1"/>
</dbReference>
<dbReference type="InterPro" id="IPR000424">
    <property type="entry name" value="Primosome_PriB/ssb"/>
</dbReference>
<protein>
    <recommendedName>
        <fullName evidence="2 3">Single-stranded DNA-binding protein</fullName>
        <shortName evidence="2">SSB</shortName>
    </recommendedName>
</protein>
<evidence type="ECO:0000256" key="3">
    <source>
        <dbReference type="RuleBase" id="RU000524"/>
    </source>
</evidence>
<name>A0A8B4LBQ8_SHISO</name>
<dbReference type="PROSITE" id="PS50935">
    <property type="entry name" value="SSB"/>
    <property type="match status" value="1"/>
</dbReference>
<dbReference type="NCBIfam" id="NF010292">
    <property type="entry name" value="PRK13732.1"/>
    <property type="match status" value="1"/>
</dbReference>
<dbReference type="EMBL" id="UDYI01000003">
    <property type="protein sequence ID" value="SRQ84300.1"/>
    <property type="molecule type" value="Genomic_DNA"/>
</dbReference>
<evidence type="ECO:0000256" key="2">
    <source>
        <dbReference type="HAMAP-Rule" id="MF_00984"/>
    </source>
</evidence>
<dbReference type="GO" id="GO:0006310">
    <property type="term" value="P:DNA recombination"/>
    <property type="evidence" value="ECO:0007669"/>
    <property type="project" value="UniProtKB-UniRule"/>
</dbReference>
<keyword evidence="2" id="KW-0233">DNA recombination</keyword>
<keyword evidence="2" id="KW-0234">DNA repair</keyword>
<dbReference type="InterPro" id="IPR011344">
    <property type="entry name" value="ssDNA-bd"/>
</dbReference>
<keyword evidence="2" id="KW-0227">DNA damage</keyword>
<dbReference type="GO" id="GO:0006281">
    <property type="term" value="P:DNA repair"/>
    <property type="evidence" value="ECO:0007669"/>
    <property type="project" value="UniProtKB-UniRule"/>
</dbReference>
<feature type="compositionally biased region" description="Low complexity" evidence="4">
    <location>
        <begin position="152"/>
        <end position="164"/>
    </location>
</feature>
<dbReference type="SUPFAM" id="SSF50249">
    <property type="entry name" value="Nucleic acid-binding proteins"/>
    <property type="match status" value="1"/>
</dbReference>
<accession>A0A8B4LBQ8</accession>
<comment type="function">
    <text evidence="2">Plays an important role in DNA replication, recombination and repair. Binds to ssDNA and to an array of partner proteins to recruit them to their sites of action during DNA metabolism.</text>
</comment>
<evidence type="ECO:0000256" key="4">
    <source>
        <dbReference type="SAM" id="MobiDB-lite"/>
    </source>
</evidence>
<keyword evidence="2" id="KW-0235">DNA replication</keyword>
<feature type="DNA-binding region" evidence="2">
    <location>
        <begin position="55"/>
        <end position="61"/>
    </location>
</feature>
<feature type="short sequence motif" description="Important for interaction with partner proteins" evidence="2">
    <location>
        <begin position="168"/>
        <end position="173"/>
    </location>
</feature>
<gene>
    <name evidence="5" type="primary">ssb_1</name>
    <name evidence="5" type="ORF">SAMEA3710766_00240</name>
</gene>
<dbReference type="Pfam" id="PF00436">
    <property type="entry name" value="SSB"/>
    <property type="match status" value="1"/>
</dbReference>
<comment type="subunit">
    <text evidence="2">Homotetramer.</text>
</comment>
<dbReference type="HAMAP" id="MF_00984">
    <property type="entry name" value="SSB"/>
    <property type="match status" value="1"/>
</dbReference>
<keyword evidence="1 2" id="KW-0238">DNA-binding</keyword>
<evidence type="ECO:0000313" key="5">
    <source>
        <dbReference type="EMBL" id="SRQ84300.1"/>
    </source>
</evidence>
<dbReference type="InterPro" id="IPR012340">
    <property type="entry name" value="NA-bd_OB-fold"/>
</dbReference>
<dbReference type="NCBIfam" id="TIGR00621">
    <property type="entry name" value="ssb"/>
    <property type="match status" value="1"/>
</dbReference>
<organism evidence="5 6">
    <name type="scientific">Shigella sonnei</name>
    <dbReference type="NCBI Taxonomy" id="624"/>
    <lineage>
        <taxon>Bacteria</taxon>
        <taxon>Pseudomonadati</taxon>
        <taxon>Pseudomonadota</taxon>
        <taxon>Gammaproteobacteria</taxon>
        <taxon>Enterobacterales</taxon>
        <taxon>Enterobacteriaceae</taxon>
        <taxon>Shigella</taxon>
    </lineage>
</organism>
<dbReference type="Gene3D" id="2.40.50.140">
    <property type="entry name" value="Nucleic acid-binding proteins"/>
    <property type="match status" value="1"/>
</dbReference>
<evidence type="ECO:0000313" key="6">
    <source>
        <dbReference type="Proteomes" id="UP000251393"/>
    </source>
</evidence>
<feature type="compositionally biased region" description="Low complexity" evidence="4">
    <location>
        <begin position="114"/>
        <end position="135"/>
    </location>
</feature>
<dbReference type="AlphaFoldDB" id="A0A8B4LBQ8"/>
<dbReference type="PANTHER" id="PTHR10302">
    <property type="entry name" value="SINGLE-STRANDED DNA-BINDING PROTEIN"/>
    <property type="match status" value="1"/>
</dbReference>
<comment type="caution">
    <text evidence="5">The sequence shown here is derived from an EMBL/GenBank/DDBJ whole genome shotgun (WGS) entry which is preliminary data.</text>
</comment>
<proteinExistence type="inferred from homology"/>
<feature type="region of interest" description="Disordered" evidence="4">
    <location>
        <begin position="114"/>
        <end position="173"/>
    </location>
</feature>
<dbReference type="RefSeq" id="WP_033807850.1">
    <property type="nucleotide sequence ID" value="NZ_CP045934.1"/>
</dbReference>
<dbReference type="PANTHER" id="PTHR10302:SF27">
    <property type="entry name" value="SINGLE-STRANDED DNA-BINDING PROTEIN"/>
    <property type="match status" value="1"/>
</dbReference>
<dbReference type="GO" id="GO:0006260">
    <property type="term" value="P:DNA replication"/>
    <property type="evidence" value="ECO:0007669"/>
    <property type="project" value="UniProtKB-UniRule"/>
</dbReference>
<evidence type="ECO:0000256" key="1">
    <source>
        <dbReference type="ARBA" id="ARBA00023125"/>
    </source>
</evidence>
<dbReference type="GO" id="GO:0009295">
    <property type="term" value="C:nucleoid"/>
    <property type="evidence" value="ECO:0007669"/>
    <property type="project" value="TreeGrafter"/>
</dbReference>
<reference evidence="5 6" key="1">
    <citation type="submission" date="2018-06" db="EMBL/GenBank/DDBJ databases">
        <authorList>
            <consortium name="Pathogen Informatics"/>
            <person name="Doyle S."/>
        </authorList>
    </citation>
    <scope>NUCLEOTIDE SEQUENCE [LARGE SCALE GENOMIC DNA]</scope>
    <source>
        <strain evidence="5 6">4028STDY6275292</strain>
    </source>
</reference>